<comment type="subcellular location">
    <subcellularLocation>
        <location evidence="1">Host cytoplasm</location>
    </subcellularLocation>
    <subcellularLocation>
        <location evidence="2">Virion</location>
    </subcellularLocation>
</comment>
<evidence type="ECO:0000313" key="11">
    <source>
        <dbReference type="Proteomes" id="UP000163391"/>
    </source>
</evidence>
<name>A0A0E3T7R0_9POXV</name>
<evidence type="ECO:0000256" key="1">
    <source>
        <dbReference type="ARBA" id="ARBA00004192"/>
    </source>
</evidence>
<dbReference type="GO" id="GO:0044423">
    <property type="term" value="C:virion component"/>
    <property type="evidence" value="ECO:0007669"/>
    <property type="project" value="UniProtKB-KW"/>
</dbReference>
<accession>A0A0E3T7R0</accession>
<comment type="function">
    <text evidence="9">Late protein which is a part of a large complex required for early virion morphogenesis. This complex participates in the formation of virosomes and the incorporation of virosomal contents into nascent immature virions.</text>
</comment>
<keyword evidence="6" id="KW-0597">Phosphoprotein</keyword>
<dbReference type="EMBL" id="KM875472">
    <property type="protein sequence ID" value="AKC03470.1"/>
    <property type="molecule type" value="Genomic_DNA"/>
</dbReference>
<evidence type="ECO:0000313" key="10">
    <source>
        <dbReference type="EMBL" id="AKC03470.1"/>
    </source>
</evidence>
<dbReference type="GO" id="GO:0030430">
    <property type="term" value="C:host cell cytoplasm"/>
    <property type="evidence" value="ECO:0007669"/>
    <property type="project" value="UniProtKB-SubCell"/>
</dbReference>
<reference evidence="10 11" key="1">
    <citation type="journal article" date="2015" name="Arch. Virol.">
        <title>Coinfection with multiple strains of bovine papular stomatitis virus.</title>
        <authorList>
            <person name="Huang T."/>
            <person name="Tulman E.R."/>
            <person name="Diel D.G."/>
            <person name="Khatiwada S."/>
            <person name="Sims W."/>
            <person name="Edwards J.F."/>
            <person name="Wen X."/>
            <person name="Kutish G.F."/>
            <person name="Rock D.L."/>
            <person name="Delhon G."/>
        </authorList>
    </citation>
    <scope>NUCLEOTIDE SEQUENCE [LARGE SCALE GENOMIC DNA]</scope>
    <source>
        <strain evidence="10">BV-TX09c1</strain>
    </source>
</reference>
<protein>
    <recommendedName>
        <fullName evidence="5">Assembly protein G7</fullName>
    </recommendedName>
</protein>
<comment type="similarity">
    <text evidence="3">Belongs to the chordopoxvirinae G7 family.</text>
</comment>
<evidence type="ECO:0000256" key="4">
    <source>
        <dbReference type="ARBA" id="ARBA00011362"/>
    </source>
</evidence>
<evidence type="ECO:0000256" key="2">
    <source>
        <dbReference type="ARBA" id="ARBA00004328"/>
    </source>
</evidence>
<keyword evidence="7" id="KW-0946">Virion</keyword>
<evidence type="ECO:0000256" key="6">
    <source>
        <dbReference type="ARBA" id="ARBA00022553"/>
    </source>
</evidence>
<sequence>MEASNAASRAGGRIFDSLLRFIVTGATAGCLTDTADIEAKARLLPGSSPARRAQIANIIHDRCIANTRVTSRQDLADALARLRRRFVHAGGSPDLLRLHGALLRFTHCNSFFMVCRPTIQVTLATLIAYVLVGELMQAVDMVDAVERVVFRKNRPMASELADLLELKYGLINLAQYKLIPGLLKEAGCCEDVVRAGAPAGAAEDMAEMEAERLLEMPVRSGALSRLCDFLVQRGTPTSHAQSEYMAGLKIEELPADAPVAEHAVEEQNSALAKLSAVMDSAARYERGAVLDGAVTSPLGAVGQSPFDGVTLQRFVLLEYLHIMKLLANCISQRSSGEKIRIAVNTCPFKTTTAAPTPAPAPDAEDPEAQVRAYQKRLQSLPITGTKTTPFG</sequence>
<proteinExistence type="inferred from homology"/>
<dbReference type="Proteomes" id="UP000163391">
    <property type="component" value="Segment"/>
</dbReference>
<evidence type="ECO:0000256" key="3">
    <source>
        <dbReference type="ARBA" id="ARBA00009079"/>
    </source>
</evidence>
<dbReference type="InterPro" id="IPR008787">
    <property type="entry name" value="Poxvirus_G7"/>
</dbReference>
<evidence type="ECO:0000256" key="7">
    <source>
        <dbReference type="ARBA" id="ARBA00022844"/>
    </source>
</evidence>
<dbReference type="Pfam" id="PF05503">
    <property type="entry name" value="Pox_G7"/>
    <property type="match status" value="1"/>
</dbReference>
<evidence type="ECO:0000256" key="9">
    <source>
        <dbReference type="ARBA" id="ARBA00025443"/>
    </source>
</evidence>
<organism evidence="10 11">
    <name type="scientific">Bovine papular stomatitis virus</name>
    <dbReference type="NCBI Taxonomy" id="129727"/>
    <lineage>
        <taxon>Viruses</taxon>
        <taxon>Varidnaviria</taxon>
        <taxon>Bamfordvirae</taxon>
        <taxon>Nucleocytoviricota</taxon>
        <taxon>Pokkesviricetes</taxon>
        <taxon>Chitovirales</taxon>
        <taxon>Poxviridae</taxon>
        <taxon>Chordopoxvirinae</taxon>
        <taxon>Parapoxvirus</taxon>
        <taxon>Parapoxvirus bovinestomatitis</taxon>
    </lineage>
</organism>
<keyword evidence="8" id="KW-1035">Host cytoplasm</keyword>
<evidence type="ECO:0000256" key="5">
    <source>
        <dbReference type="ARBA" id="ARBA00019431"/>
    </source>
</evidence>
<gene>
    <name evidence="10" type="ORF">BVTX09c1_044</name>
</gene>
<evidence type="ECO:0000256" key="8">
    <source>
        <dbReference type="ARBA" id="ARBA00023200"/>
    </source>
</evidence>
<comment type="subunit">
    <text evidence="4">Part of a complex composed of A30, G7, F10 kinase, A15, D2, D3, and J1.</text>
</comment>